<evidence type="ECO:0000313" key="2">
    <source>
        <dbReference type="EMBL" id="KKN04736.1"/>
    </source>
</evidence>
<evidence type="ECO:0000259" key="1">
    <source>
        <dbReference type="PROSITE" id="PS51186"/>
    </source>
</evidence>
<proteinExistence type="predicted"/>
<dbReference type="Pfam" id="PF00583">
    <property type="entry name" value="Acetyltransf_1"/>
    <property type="match status" value="1"/>
</dbReference>
<protein>
    <recommendedName>
        <fullName evidence="1">N-acetyltransferase domain-containing protein</fullName>
    </recommendedName>
</protein>
<dbReference type="SUPFAM" id="SSF55729">
    <property type="entry name" value="Acyl-CoA N-acyltransferases (Nat)"/>
    <property type="match status" value="1"/>
</dbReference>
<dbReference type="PANTHER" id="PTHR13355:SF11">
    <property type="entry name" value="GLUCOSAMINE 6-PHOSPHATE N-ACETYLTRANSFERASE"/>
    <property type="match status" value="1"/>
</dbReference>
<dbReference type="PROSITE" id="PS51186">
    <property type="entry name" value="GNAT"/>
    <property type="match status" value="1"/>
</dbReference>
<dbReference type="CDD" id="cd04301">
    <property type="entry name" value="NAT_SF"/>
    <property type="match status" value="1"/>
</dbReference>
<dbReference type="AlphaFoldDB" id="A0A0F9PUG5"/>
<dbReference type="EMBL" id="LAZR01004882">
    <property type="protein sequence ID" value="KKN04736.1"/>
    <property type="molecule type" value="Genomic_DNA"/>
</dbReference>
<sequence length="137" mass="15367">MGIARIREIMPTDVNFGFYDVLKVINTSSINNMNITQMICSKNIYVYVAEGGFGHILGTATLLLNKKFGGMIGLIEDVAVLPSVQRIGIGSELIKYILNEAKKLGCYKVILTTPNKYISFYKYCGMEVYQNCMVKKF</sequence>
<dbReference type="InterPro" id="IPR039143">
    <property type="entry name" value="GNPNAT1-like"/>
</dbReference>
<feature type="domain" description="N-acetyltransferase" evidence="1">
    <location>
        <begin position="4"/>
        <end position="137"/>
    </location>
</feature>
<dbReference type="Gene3D" id="3.40.630.30">
    <property type="match status" value="1"/>
</dbReference>
<dbReference type="GO" id="GO:0004343">
    <property type="term" value="F:glucosamine 6-phosphate N-acetyltransferase activity"/>
    <property type="evidence" value="ECO:0007669"/>
    <property type="project" value="TreeGrafter"/>
</dbReference>
<accession>A0A0F9PUG5</accession>
<dbReference type="PANTHER" id="PTHR13355">
    <property type="entry name" value="GLUCOSAMINE 6-PHOSPHATE N-ACETYLTRANSFERASE"/>
    <property type="match status" value="1"/>
</dbReference>
<dbReference type="InterPro" id="IPR016181">
    <property type="entry name" value="Acyl_CoA_acyltransferase"/>
</dbReference>
<organism evidence="2">
    <name type="scientific">marine sediment metagenome</name>
    <dbReference type="NCBI Taxonomy" id="412755"/>
    <lineage>
        <taxon>unclassified sequences</taxon>
        <taxon>metagenomes</taxon>
        <taxon>ecological metagenomes</taxon>
    </lineage>
</organism>
<dbReference type="InterPro" id="IPR000182">
    <property type="entry name" value="GNAT_dom"/>
</dbReference>
<name>A0A0F9PUG5_9ZZZZ</name>
<reference evidence="2" key="1">
    <citation type="journal article" date="2015" name="Nature">
        <title>Complex archaea that bridge the gap between prokaryotes and eukaryotes.</title>
        <authorList>
            <person name="Spang A."/>
            <person name="Saw J.H."/>
            <person name="Jorgensen S.L."/>
            <person name="Zaremba-Niedzwiedzka K."/>
            <person name="Martijn J."/>
            <person name="Lind A.E."/>
            <person name="van Eijk R."/>
            <person name="Schleper C."/>
            <person name="Guy L."/>
            <person name="Ettema T.J."/>
        </authorList>
    </citation>
    <scope>NUCLEOTIDE SEQUENCE</scope>
</reference>
<gene>
    <name evidence="2" type="ORF">LCGC14_1094450</name>
</gene>
<comment type="caution">
    <text evidence="2">The sequence shown here is derived from an EMBL/GenBank/DDBJ whole genome shotgun (WGS) entry which is preliminary data.</text>
</comment>